<evidence type="ECO:0000313" key="2">
    <source>
        <dbReference type="Proteomes" id="UP000295181"/>
    </source>
</evidence>
<dbReference type="InterPro" id="IPR035093">
    <property type="entry name" value="RelE/ParE_toxin_dom_sf"/>
</dbReference>
<evidence type="ECO:0008006" key="3">
    <source>
        <dbReference type="Google" id="ProtNLM"/>
    </source>
</evidence>
<dbReference type="AlphaFoldDB" id="A0A4R5NSE3"/>
<comment type="caution">
    <text evidence="1">The sequence shown here is derived from an EMBL/GenBank/DDBJ whole genome shotgun (WGS) entry which is preliminary data.</text>
</comment>
<gene>
    <name evidence="1" type="ORF">C5L32_001734</name>
</gene>
<dbReference type="RefSeq" id="WP_013727365.1">
    <property type="nucleotide sequence ID" value="NZ_AZDM01000022.1"/>
</dbReference>
<reference evidence="1 2" key="1">
    <citation type="journal article" date="2019" name="Appl. Microbiol. Biotechnol.">
        <title>Uncovering carbohydrate metabolism through a genotype-phenotype association study of 56 lactic acid bacteria genomes.</title>
        <authorList>
            <person name="Buron-Moles G."/>
            <person name="Chailyan A."/>
            <person name="Dolejs I."/>
            <person name="Forster J."/>
            <person name="Miks M.H."/>
        </authorList>
    </citation>
    <scope>NUCLEOTIDE SEQUENCE [LARGE SCALE GENOMIC DNA]</scope>
    <source>
        <strain evidence="1 2">ATCC 4005</strain>
    </source>
</reference>
<organism evidence="1 2">
    <name type="scientific">Lentilactobacillus buchneri DSM 20057</name>
    <dbReference type="NCBI Taxonomy" id="1423728"/>
    <lineage>
        <taxon>Bacteria</taxon>
        <taxon>Bacillati</taxon>
        <taxon>Bacillota</taxon>
        <taxon>Bacilli</taxon>
        <taxon>Lactobacillales</taxon>
        <taxon>Lactobacillaceae</taxon>
        <taxon>Lentilactobacillus</taxon>
    </lineage>
</organism>
<accession>A0A4R5NSE3</accession>
<evidence type="ECO:0000313" key="1">
    <source>
        <dbReference type="EMBL" id="TDG80134.1"/>
    </source>
</evidence>
<proteinExistence type="predicted"/>
<dbReference type="Gene3D" id="3.30.2310.20">
    <property type="entry name" value="RelE-like"/>
    <property type="match status" value="1"/>
</dbReference>
<name>A0A4R5NSE3_LENBU</name>
<dbReference type="EMBL" id="PUFP01000019">
    <property type="protein sequence ID" value="TDG80134.1"/>
    <property type="molecule type" value="Genomic_DNA"/>
</dbReference>
<dbReference type="GeneID" id="72461572"/>
<protein>
    <recommendedName>
        <fullName evidence="3">Plasmid stabilization system protein</fullName>
    </recommendedName>
</protein>
<sequence>MDPYELSFSNDFQISLKQTIAIWESIGIDAGKIQTFVSDINTAVASLKIFPNRFANVDEKYRIPVPTKQIIIGDHYAILYRVKEATHTVEIGPTYNLKQMGITF</sequence>
<dbReference type="Proteomes" id="UP000295181">
    <property type="component" value="Unassembled WGS sequence"/>
</dbReference>